<dbReference type="PROSITE" id="PS50006">
    <property type="entry name" value="FHA_DOMAIN"/>
    <property type="match status" value="1"/>
</dbReference>
<dbReference type="GO" id="GO:0004016">
    <property type="term" value="F:adenylate cyclase activity"/>
    <property type="evidence" value="ECO:0007669"/>
    <property type="project" value="UniProtKB-ARBA"/>
</dbReference>
<accession>A0A8J7LWX0</accession>
<proteinExistence type="predicted"/>
<evidence type="ECO:0000313" key="4">
    <source>
        <dbReference type="Proteomes" id="UP000619079"/>
    </source>
</evidence>
<dbReference type="PANTHER" id="PTHR43081:SF1">
    <property type="entry name" value="ADENYLATE CYCLASE, TERMINAL-DIFFERENTIATION SPECIFIC"/>
    <property type="match status" value="1"/>
</dbReference>
<dbReference type="SUPFAM" id="SSF55073">
    <property type="entry name" value="Nucleotide cyclase"/>
    <property type="match status" value="1"/>
</dbReference>
<sequence length="295" mass="32246">MPLACVLISDITGSTQLYENETNEAALAQVSRILKRMRGIVEAHGGKCVKSQGDDVLSYFDHPEPAFQAARAMIHEDWPAGLSVHVGTYFGEILYHENDIYGSAVNTAARLSSLAKPGEILVGDQSYDDLTPESKDQLLMIGELQLRGKAAPTRVYSCSVTELSEQTIVVSPGAKGRSGGLDFAEIRFGEKSWQISEGESLTLGRSTECDIVLKQAWVSRKHAVLAVRRWQLEFTDHSSTGTIVRMADGRNVGLHRRATLLNGAGSIFLGPETHLDESGRIHFQTHDLALLETAK</sequence>
<gene>
    <name evidence="3" type="ORF">JF290_14765</name>
</gene>
<dbReference type="Pfam" id="PF00211">
    <property type="entry name" value="Guanylate_cyc"/>
    <property type="match status" value="1"/>
</dbReference>
<keyword evidence="4" id="KW-1185">Reference proteome</keyword>
<dbReference type="InterPro" id="IPR000253">
    <property type="entry name" value="FHA_dom"/>
</dbReference>
<dbReference type="InterPro" id="IPR008984">
    <property type="entry name" value="SMAD_FHA_dom_sf"/>
</dbReference>
<dbReference type="InterPro" id="IPR050697">
    <property type="entry name" value="Adenylyl/Guanylyl_Cyclase_3/4"/>
</dbReference>
<dbReference type="GO" id="GO:0009190">
    <property type="term" value="P:cyclic nucleotide biosynthetic process"/>
    <property type="evidence" value="ECO:0007669"/>
    <property type="project" value="InterPro"/>
</dbReference>
<evidence type="ECO:0000259" key="1">
    <source>
        <dbReference type="PROSITE" id="PS50006"/>
    </source>
</evidence>
<dbReference type="InterPro" id="IPR001054">
    <property type="entry name" value="A/G_cyclase"/>
</dbReference>
<dbReference type="PANTHER" id="PTHR43081">
    <property type="entry name" value="ADENYLATE CYCLASE, TERMINAL-DIFFERENTIATION SPECIFIC-RELATED"/>
    <property type="match status" value="1"/>
</dbReference>
<dbReference type="CDD" id="cd07302">
    <property type="entry name" value="CHD"/>
    <property type="match status" value="1"/>
</dbReference>
<evidence type="ECO:0000313" key="3">
    <source>
        <dbReference type="EMBL" id="MBJ6372786.1"/>
    </source>
</evidence>
<protein>
    <submittedName>
        <fullName evidence="3">Adenylate/guanylate cyclase domain-containing protein</fullName>
    </submittedName>
</protein>
<name>A0A8J7LWX0_9RHOB</name>
<dbReference type="Gene3D" id="2.60.200.20">
    <property type="match status" value="1"/>
</dbReference>
<reference evidence="3" key="1">
    <citation type="submission" date="2020-12" db="EMBL/GenBank/DDBJ databases">
        <title>Sedimentitalea sp. nov., isolated from sand in Incheon.</title>
        <authorList>
            <person name="Kim W."/>
        </authorList>
    </citation>
    <scope>NUCLEOTIDE SEQUENCE</scope>
    <source>
        <strain evidence="3">CAU 1593</strain>
    </source>
</reference>
<dbReference type="InterPro" id="IPR029787">
    <property type="entry name" value="Nucleotide_cyclase"/>
</dbReference>
<evidence type="ECO:0000259" key="2">
    <source>
        <dbReference type="PROSITE" id="PS50125"/>
    </source>
</evidence>
<dbReference type="Gene3D" id="3.30.70.1230">
    <property type="entry name" value="Nucleotide cyclase"/>
    <property type="match status" value="1"/>
</dbReference>
<comment type="caution">
    <text evidence="3">The sequence shown here is derived from an EMBL/GenBank/DDBJ whole genome shotgun (WGS) entry which is preliminary data.</text>
</comment>
<organism evidence="3 4">
    <name type="scientific">Sedimentitalea arenosa</name>
    <dbReference type="NCBI Taxonomy" id="2798803"/>
    <lineage>
        <taxon>Bacteria</taxon>
        <taxon>Pseudomonadati</taxon>
        <taxon>Pseudomonadota</taxon>
        <taxon>Alphaproteobacteria</taxon>
        <taxon>Rhodobacterales</taxon>
        <taxon>Paracoccaceae</taxon>
        <taxon>Sedimentitalea</taxon>
    </lineage>
</organism>
<dbReference type="CDD" id="cd00060">
    <property type="entry name" value="FHA"/>
    <property type="match status" value="1"/>
</dbReference>
<dbReference type="SMART" id="SM00240">
    <property type="entry name" value="FHA"/>
    <property type="match status" value="1"/>
</dbReference>
<feature type="domain" description="FHA" evidence="1">
    <location>
        <begin position="201"/>
        <end position="244"/>
    </location>
</feature>
<dbReference type="GO" id="GO:0035556">
    <property type="term" value="P:intracellular signal transduction"/>
    <property type="evidence" value="ECO:0007669"/>
    <property type="project" value="InterPro"/>
</dbReference>
<dbReference type="AlphaFoldDB" id="A0A8J7LWX0"/>
<feature type="domain" description="Guanylate cyclase" evidence="2">
    <location>
        <begin position="5"/>
        <end position="112"/>
    </location>
</feature>
<dbReference type="Proteomes" id="UP000619079">
    <property type="component" value="Unassembled WGS sequence"/>
</dbReference>
<dbReference type="PROSITE" id="PS50125">
    <property type="entry name" value="GUANYLATE_CYCLASE_2"/>
    <property type="match status" value="1"/>
</dbReference>
<dbReference type="Pfam" id="PF00498">
    <property type="entry name" value="FHA"/>
    <property type="match status" value="1"/>
</dbReference>
<dbReference type="RefSeq" id="WP_199025662.1">
    <property type="nucleotide sequence ID" value="NZ_JAELVR010000010.1"/>
</dbReference>
<dbReference type="EMBL" id="JAELVR010000010">
    <property type="protein sequence ID" value="MBJ6372786.1"/>
    <property type="molecule type" value="Genomic_DNA"/>
</dbReference>
<dbReference type="SUPFAM" id="SSF49879">
    <property type="entry name" value="SMAD/FHA domain"/>
    <property type="match status" value="1"/>
</dbReference>